<dbReference type="AlphaFoldDB" id="A0A1B7SEJ5"/>
<proteinExistence type="predicted"/>
<keyword evidence="4" id="KW-0175">Coiled coil</keyword>
<keyword evidence="7" id="KW-1185">Reference proteome</keyword>
<comment type="subcellular location">
    <subcellularLocation>
        <location evidence="1">Nucleus</location>
    </subcellularLocation>
</comment>
<name>A0A1B7SEJ5_9ASCO</name>
<dbReference type="InterPro" id="IPR018622">
    <property type="entry name" value="DNA_damage_chkpnt_Lcd1"/>
</dbReference>
<organism evidence="6 7">
    <name type="scientific">Ogataea polymorpha</name>
    <dbReference type="NCBI Taxonomy" id="460523"/>
    <lineage>
        <taxon>Eukaryota</taxon>
        <taxon>Fungi</taxon>
        <taxon>Dikarya</taxon>
        <taxon>Ascomycota</taxon>
        <taxon>Saccharomycotina</taxon>
        <taxon>Pichiomycetes</taxon>
        <taxon>Pichiales</taxon>
        <taxon>Pichiaceae</taxon>
        <taxon>Ogataea</taxon>
    </lineage>
</organism>
<keyword evidence="2" id="KW-0227">DNA damage</keyword>
<reference evidence="6" key="2">
    <citation type="submission" date="2021-01" db="EMBL/GenBank/DDBJ databases">
        <authorList>
            <person name="Schikora-Tamarit M.A."/>
        </authorList>
    </citation>
    <scope>NUCLEOTIDE SEQUENCE</scope>
    <source>
        <strain evidence="6">NCAIM Y.01608</strain>
    </source>
</reference>
<comment type="caution">
    <text evidence="6">The sequence shown here is derived from an EMBL/GenBank/DDBJ whole genome shotgun (WGS) entry which is preliminary data.</text>
</comment>
<evidence type="ECO:0000313" key="7">
    <source>
        <dbReference type="Proteomes" id="UP000788993"/>
    </source>
</evidence>
<reference evidence="6" key="1">
    <citation type="journal article" date="2021" name="Open Biol.">
        <title>Shared evolutionary footprints suggest mitochondrial oxidative damage underlies multiple complex I losses in fungi.</title>
        <authorList>
            <person name="Schikora-Tamarit M.A."/>
            <person name="Marcet-Houben M."/>
            <person name="Nosek J."/>
            <person name="Gabaldon T."/>
        </authorList>
    </citation>
    <scope>NUCLEOTIDE SEQUENCE</scope>
    <source>
        <strain evidence="6">NCAIM Y.01608</strain>
    </source>
</reference>
<dbReference type="GO" id="GO:0000077">
    <property type="term" value="P:DNA damage checkpoint signaling"/>
    <property type="evidence" value="ECO:0007669"/>
    <property type="project" value="InterPro"/>
</dbReference>
<keyword evidence="3" id="KW-0539">Nucleus</keyword>
<feature type="compositionally biased region" description="Acidic residues" evidence="5">
    <location>
        <begin position="7"/>
        <end position="16"/>
    </location>
</feature>
<sequence>MSLDSSDSFDDDDVDFDQLYSTRSQSRGPSGVASVPPEPSTDPLVLRGENAILRAQLQKISDKFEQESRKLKQHYHVLLSKQEERINELMDNVNKVKEDNEFLTSENKSLAAKYLPATKKRRLQDESIELSMSDVSVGSAGTKDTSTAAQDGPQTVAIINQVSIFQDDKNSFIESISSHVIPGMKCTTLGYLSNISSTFNYENRDFHISKERESIKTAIVDYLIRFENKNRIDMLLSSFVEILFDYVVQSLDRDNLFAAPFLLSLIHFSLNYRPKAVSFQLIQNSMKSVNHLLQYFSTVLKQDQPYLSNENMDVITTANSASTDLKLDVVQKTMHKKVLDVFVTVYLMDIMETLSKLSTYLDTPNNPTLTEYWSHFPKSLLLHCLSLKTPIGFVFNLVEILASSITKDRFAYTDNSQSKKHTLTKESTDILTNLIIFITQGLEQDMCIYSLNRNIGSNAYAPLLDILVPDHASPKPISHSWDEYRQILETSSSIGHQNKHETAVLKLRIRILQLFEVYFSQRAASSIKREIITQFVSSMVTQLGFEQELIYRAPRANTVSCRLQLVSLIMRLVHFILLSSGQVAISDLPGTTLRELVIALLRISADSLKPLALETIRQWREQGHVPEVSTSPNGVEINYDDWTIDMARDVIGQCITGDEADALHYSINYDIPDDDIMLE</sequence>
<evidence type="ECO:0000256" key="1">
    <source>
        <dbReference type="ARBA" id="ARBA00004123"/>
    </source>
</evidence>
<evidence type="ECO:0000256" key="5">
    <source>
        <dbReference type="SAM" id="MobiDB-lite"/>
    </source>
</evidence>
<evidence type="ECO:0000313" key="6">
    <source>
        <dbReference type="EMBL" id="KAH3664769.1"/>
    </source>
</evidence>
<feature type="coiled-coil region" evidence="4">
    <location>
        <begin position="50"/>
        <end position="113"/>
    </location>
</feature>
<feature type="region of interest" description="Disordered" evidence="5">
    <location>
        <begin position="1"/>
        <end position="43"/>
    </location>
</feature>
<gene>
    <name evidence="6" type="ORF">OGATHE_003584</name>
</gene>
<protein>
    <submittedName>
        <fullName evidence="6">Uncharacterized protein</fullName>
    </submittedName>
</protein>
<dbReference type="EMBL" id="JAEUBD010001178">
    <property type="protein sequence ID" value="KAH3664769.1"/>
    <property type="molecule type" value="Genomic_DNA"/>
</dbReference>
<dbReference type="GO" id="GO:0005634">
    <property type="term" value="C:nucleus"/>
    <property type="evidence" value="ECO:0007669"/>
    <property type="project" value="UniProtKB-SubCell"/>
</dbReference>
<evidence type="ECO:0000256" key="3">
    <source>
        <dbReference type="ARBA" id="ARBA00023242"/>
    </source>
</evidence>
<evidence type="ECO:0000256" key="2">
    <source>
        <dbReference type="ARBA" id="ARBA00022763"/>
    </source>
</evidence>
<dbReference type="Proteomes" id="UP000788993">
    <property type="component" value="Unassembled WGS sequence"/>
</dbReference>
<evidence type="ECO:0000256" key="4">
    <source>
        <dbReference type="SAM" id="Coils"/>
    </source>
</evidence>
<dbReference type="Pfam" id="PF09798">
    <property type="entry name" value="LCD1"/>
    <property type="match status" value="1"/>
</dbReference>
<feature type="compositionally biased region" description="Polar residues" evidence="5">
    <location>
        <begin position="19"/>
        <end position="28"/>
    </location>
</feature>
<dbReference type="RefSeq" id="XP_018209826.1">
    <property type="nucleotide sequence ID" value="XM_018356276.1"/>
</dbReference>
<accession>A0A1B7SEJ5</accession>